<dbReference type="EMBL" id="LJBJ02000002">
    <property type="protein sequence ID" value="OAX52700.1"/>
    <property type="molecule type" value="Genomic_DNA"/>
</dbReference>
<gene>
    <name evidence="9" type="primary">glmM</name>
    <name evidence="16" type="ORF">AN277_0201765</name>
</gene>
<feature type="domain" description="Alpha-D-phosphohexomutase alpha/beta/alpha" evidence="13">
    <location>
        <begin position="3"/>
        <end position="141"/>
    </location>
</feature>
<keyword evidence="3 9" id="KW-0479">Metal-binding</keyword>
<dbReference type="AlphaFoldDB" id="A0A199NV39"/>
<dbReference type="GO" id="GO:0009252">
    <property type="term" value="P:peptidoglycan biosynthetic process"/>
    <property type="evidence" value="ECO:0007669"/>
    <property type="project" value="TreeGrafter"/>
</dbReference>
<dbReference type="PROSITE" id="PS00710">
    <property type="entry name" value="PGM_PMM"/>
    <property type="match status" value="1"/>
</dbReference>
<feature type="active site" description="Phosphoserine intermediate" evidence="9">
    <location>
        <position position="105"/>
    </location>
</feature>
<dbReference type="Proteomes" id="UP000053171">
    <property type="component" value="Unassembled WGS sequence"/>
</dbReference>
<dbReference type="Pfam" id="PF00408">
    <property type="entry name" value="PGM_PMM_IV"/>
    <property type="match status" value="1"/>
</dbReference>
<comment type="similarity">
    <text evidence="1 9 10">Belongs to the phosphohexose mutase family.</text>
</comment>
<feature type="binding site" evidence="9">
    <location>
        <position position="249"/>
    </location>
    <ligand>
        <name>Mg(2+)</name>
        <dbReference type="ChEBI" id="CHEBI:18420"/>
    </ligand>
</feature>
<dbReference type="RefSeq" id="WP_055684547.1">
    <property type="nucleotide sequence ID" value="NZ_LJBJ02000002.1"/>
</dbReference>
<dbReference type="Gene3D" id="3.40.120.10">
    <property type="entry name" value="Alpha-D-Glucose-1,6-Bisphosphate, subunit A, domain 3"/>
    <property type="match status" value="3"/>
</dbReference>
<dbReference type="SUPFAM" id="SSF53738">
    <property type="entry name" value="Phosphoglucomutase, first 3 domains"/>
    <property type="match status" value="3"/>
</dbReference>
<evidence type="ECO:0000259" key="13">
    <source>
        <dbReference type="Pfam" id="PF02878"/>
    </source>
</evidence>
<dbReference type="InterPro" id="IPR016055">
    <property type="entry name" value="A-D-PHexomutase_a/b/a-I/II/III"/>
</dbReference>
<dbReference type="InterPro" id="IPR005846">
    <property type="entry name" value="A-D-PHexomutase_a/b/a-III"/>
</dbReference>
<dbReference type="CDD" id="cd05802">
    <property type="entry name" value="GlmM"/>
    <property type="match status" value="1"/>
</dbReference>
<keyword evidence="4 9" id="KW-0460">Magnesium</keyword>
<dbReference type="InterPro" id="IPR006352">
    <property type="entry name" value="GlmM_bact"/>
</dbReference>
<dbReference type="FunFam" id="3.40.120.10:FF:000002">
    <property type="entry name" value="Phosphoglucosamine mutase"/>
    <property type="match status" value="1"/>
</dbReference>
<dbReference type="HAMAP" id="MF_01554_B">
    <property type="entry name" value="GlmM_B"/>
    <property type="match status" value="1"/>
</dbReference>
<feature type="binding site" evidence="9">
    <location>
        <position position="245"/>
    </location>
    <ligand>
        <name>Mg(2+)</name>
        <dbReference type="ChEBI" id="CHEBI:18420"/>
    </ligand>
</feature>
<dbReference type="FunFam" id="3.30.310.50:FF:000001">
    <property type="entry name" value="Phosphoglucosamine mutase"/>
    <property type="match status" value="1"/>
</dbReference>
<evidence type="ECO:0000256" key="11">
    <source>
        <dbReference type="RuleBase" id="RU004327"/>
    </source>
</evidence>
<evidence type="ECO:0000256" key="8">
    <source>
        <dbReference type="ARBA" id="ARBA00068193"/>
    </source>
</evidence>
<reference evidence="16" key="1">
    <citation type="submission" date="2016-06" db="EMBL/GenBank/DDBJ databases">
        <title>Identification of putative biosynthetic pathways for the production of bioactive secondary metabolites by the marine actinomycete Kocuria kristinae RUTW2-3.</title>
        <authorList>
            <person name="Waterworth S.C."/>
            <person name="Walmsley T.A."/>
            <person name="Matongo T."/>
            <person name="Davies-Coleman M.T."/>
            <person name="Dorrington R.A."/>
        </authorList>
    </citation>
    <scope>NUCLEOTIDE SEQUENCE [LARGE SCALE GENOMIC DNA]</scope>
    <source>
        <strain evidence="16">RUTW2-3</strain>
    </source>
</reference>
<dbReference type="InterPro" id="IPR016066">
    <property type="entry name" value="A-D-PHexomutase_CS"/>
</dbReference>
<evidence type="ECO:0000256" key="9">
    <source>
        <dbReference type="HAMAP-Rule" id="MF_01554"/>
    </source>
</evidence>
<dbReference type="GO" id="GO:0005975">
    <property type="term" value="P:carbohydrate metabolic process"/>
    <property type="evidence" value="ECO:0007669"/>
    <property type="project" value="InterPro"/>
</dbReference>
<dbReference type="InterPro" id="IPR036900">
    <property type="entry name" value="A-D-PHexomutase_C_sf"/>
</dbReference>
<sequence>MARLFGTDGVRARANSETMCALSSLQLAQAAAVVLGFDQVSEGQRPKAVIAHDSRISGQFIGAAISAGLAASGVDVYDAGMLPTPAAAYLVADLDADFGVMISASHNPYPDNGIKFLARGGKKLPDAVEDRIEEVYRAQDFRYPEGPDVGRISRFADAEDRYVTHLISTLPAPSALAGLSVVLDCAHGASSGCSPDAFRIAGAQVHVMAADPNGTNINDGVGSTHLEGLQAKVRELGADLGIAHDGDADRCLAVDETGAVVDGDTIMSILATARRDAGQLAHNTLVATVMTNLGMEKYLESEGITLVRTQVGDRYVLEAMNRDGFSLGGEQSGHVIMSDYATTGDGILTGLHLAAEVNRTGETLSSLAHRFEPVPQTMINVPGVDKAAADTDEAVQAEVAAVERELGADGRVLLRPSGTEPLVRVMVEGPDQETVDRHARRLAEVVARELAL</sequence>
<dbReference type="EC" id="5.4.2.10" evidence="7 9"/>
<dbReference type="PANTHER" id="PTHR42946:SF1">
    <property type="entry name" value="PHOSPHOGLUCOMUTASE (ALPHA-D-GLUCOSE-1,6-BISPHOSPHATE-DEPENDENT)"/>
    <property type="match status" value="1"/>
</dbReference>
<keyword evidence="5 9" id="KW-0413">Isomerase</keyword>
<feature type="domain" description="Alpha-D-phosphohexomutase alpha/beta/alpha" evidence="15">
    <location>
        <begin position="262"/>
        <end position="370"/>
    </location>
</feature>
<dbReference type="SUPFAM" id="SSF55957">
    <property type="entry name" value="Phosphoglucomutase, C-terminal domain"/>
    <property type="match status" value="1"/>
</dbReference>
<organism evidence="16 17">
    <name type="scientific">Rothia kristinae</name>
    <dbReference type="NCBI Taxonomy" id="37923"/>
    <lineage>
        <taxon>Bacteria</taxon>
        <taxon>Bacillati</taxon>
        <taxon>Actinomycetota</taxon>
        <taxon>Actinomycetes</taxon>
        <taxon>Micrococcales</taxon>
        <taxon>Micrococcaceae</taxon>
        <taxon>Rothia</taxon>
    </lineage>
</organism>
<dbReference type="PANTHER" id="PTHR42946">
    <property type="entry name" value="PHOSPHOHEXOSE MUTASE"/>
    <property type="match status" value="1"/>
</dbReference>
<evidence type="ECO:0000256" key="10">
    <source>
        <dbReference type="RuleBase" id="RU004326"/>
    </source>
</evidence>
<dbReference type="InterPro" id="IPR005845">
    <property type="entry name" value="A-D-PHexomutase_a/b/a-II"/>
</dbReference>
<dbReference type="FunFam" id="3.40.120.10:FF:000001">
    <property type="entry name" value="Phosphoglucosamine mutase"/>
    <property type="match status" value="1"/>
</dbReference>
<evidence type="ECO:0000256" key="5">
    <source>
        <dbReference type="ARBA" id="ARBA00023235"/>
    </source>
</evidence>
<evidence type="ECO:0000256" key="7">
    <source>
        <dbReference type="ARBA" id="ARBA00066330"/>
    </source>
</evidence>
<dbReference type="NCBIfam" id="TIGR01455">
    <property type="entry name" value="glmM"/>
    <property type="match status" value="1"/>
</dbReference>
<dbReference type="GO" id="GO:0006048">
    <property type="term" value="P:UDP-N-acetylglucosamine biosynthetic process"/>
    <property type="evidence" value="ECO:0007669"/>
    <property type="project" value="TreeGrafter"/>
</dbReference>
<evidence type="ECO:0000256" key="4">
    <source>
        <dbReference type="ARBA" id="ARBA00022842"/>
    </source>
</evidence>
<feature type="domain" description="Alpha-D-phosphohexomutase alpha/beta/alpha" evidence="14">
    <location>
        <begin position="161"/>
        <end position="258"/>
    </location>
</feature>
<comment type="function">
    <text evidence="9 11">Catalyzes the conversion of glucosamine-6-phosphate to glucosamine-1-phosphate.</text>
</comment>
<protein>
    <recommendedName>
        <fullName evidence="8 9">Phosphoglucosamine mutase</fullName>
        <ecNumber evidence="7 9">5.4.2.10</ecNumber>
    </recommendedName>
</protein>
<keyword evidence="17" id="KW-1185">Reference proteome</keyword>
<dbReference type="PRINTS" id="PR00509">
    <property type="entry name" value="PGMPMM"/>
</dbReference>
<dbReference type="InterPro" id="IPR050060">
    <property type="entry name" value="Phosphoglucosamine_mutase"/>
</dbReference>
<accession>A0A199NV39</accession>
<dbReference type="InterPro" id="IPR005844">
    <property type="entry name" value="A-D-PHexomutase_a/b/a-I"/>
</dbReference>
<feature type="binding site" evidence="9">
    <location>
        <position position="247"/>
    </location>
    <ligand>
        <name>Mg(2+)</name>
        <dbReference type="ChEBI" id="CHEBI:18420"/>
    </ligand>
</feature>
<comment type="cofactor">
    <cofactor evidence="9">
        <name>Mg(2+)</name>
        <dbReference type="ChEBI" id="CHEBI:18420"/>
    </cofactor>
    <text evidence="9">Binds 1 Mg(2+) ion per subunit.</text>
</comment>
<evidence type="ECO:0000256" key="6">
    <source>
        <dbReference type="ARBA" id="ARBA00050364"/>
    </source>
</evidence>
<feature type="binding site" description="via phosphate group" evidence="9">
    <location>
        <position position="105"/>
    </location>
    <ligand>
        <name>Mg(2+)</name>
        <dbReference type="ChEBI" id="CHEBI:18420"/>
    </ligand>
</feature>
<evidence type="ECO:0000313" key="16">
    <source>
        <dbReference type="EMBL" id="OAX52700.1"/>
    </source>
</evidence>
<dbReference type="Pfam" id="PF02878">
    <property type="entry name" value="PGM_PMM_I"/>
    <property type="match status" value="1"/>
</dbReference>
<dbReference type="GO" id="GO:0005829">
    <property type="term" value="C:cytosol"/>
    <property type="evidence" value="ECO:0007669"/>
    <property type="project" value="TreeGrafter"/>
</dbReference>
<dbReference type="Gene3D" id="3.30.310.50">
    <property type="entry name" value="Alpha-D-phosphohexomutase, C-terminal domain"/>
    <property type="match status" value="1"/>
</dbReference>
<comment type="catalytic activity">
    <reaction evidence="6 9 11">
        <text>alpha-D-glucosamine 1-phosphate = D-glucosamine 6-phosphate</text>
        <dbReference type="Rhea" id="RHEA:23424"/>
        <dbReference type="ChEBI" id="CHEBI:58516"/>
        <dbReference type="ChEBI" id="CHEBI:58725"/>
        <dbReference type="EC" id="5.4.2.10"/>
    </reaction>
</comment>
<evidence type="ECO:0000259" key="15">
    <source>
        <dbReference type="Pfam" id="PF02880"/>
    </source>
</evidence>
<dbReference type="Pfam" id="PF02879">
    <property type="entry name" value="PGM_PMM_II"/>
    <property type="match status" value="1"/>
</dbReference>
<evidence type="ECO:0000259" key="12">
    <source>
        <dbReference type="Pfam" id="PF00408"/>
    </source>
</evidence>
<proteinExistence type="inferred from homology"/>
<dbReference type="InterPro" id="IPR005841">
    <property type="entry name" value="Alpha-D-phosphohexomutase_SF"/>
</dbReference>
<evidence type="ECO:0000313" key="17">
    <source>
        <dbReference type="Proteomes" id="UP000053171"/>
    </source>
</evidence>
<dbReference type="GO" id="GO:0004615">
    <property type="term" value="F:phosphomannomutase activity"/>
    <property type="evidence" value="ECO:0007669"/>
    <property type="project" value="TreeGrafter"/>
</dbReference>
<evidence type="ECO:0000256" key="3">
    <source>
        <dbReference type="ARBA" id="ARBA00022723"/>
    </source>
</evidence>
<dbReference type="Pfam" id="PF02880">
    <property type="entry name" value="PGM_PMM_III"/>
    <property type="match status" value="1"/>
</dbReference>
<evidence type="ECO:0000259" key="14">
    <source>
        <dbReference type="Pfam" id="PF02879"/>
    </source>
</evidence>
<feature type="modified residue" description="Phosphoserine" evidence="9">
    <location>
        <position position="105"/>
    </location>
</feature>
<evidence type="ECO:0000256" key="1">
    <source>
        <dbReference type="ARBA" id="ARBA00010231"/>
    </source>
</evidence>
<feature type="domain" description="Alpha-D-phosphohexomutase C-terminal" evidence="12">
    <location>
        <begin position="378"/>
        <end position="444"/>
    </location>
</feature>
<name>A0A199NV39_9MICC</name>
<keyword evidence="2 9" id="KW-0597">Phosphoprotein</keyword>
<comment type="caution">
    <text evidence="16">The sequence shown here is derived from an EMBL/GenBank/DDBJ whole genome shotgun (WGS) entry which is preliminary data.</text>
</comment>
<dbReference type="InterPro" id="IPR005843">
    <property type="entry name" value="A-D-PHexomutase_C"/>
</dbReference>
<evidence type="ECO:0000256" key="2">
    <source>
        <dbReference type="ARBA" id="ARBA00022553"/>
    </source>
</evidence>
<comment type="PTM">
    <text evidence="9">Activated by phosphorylation.</text>
</comment>
<dbReference type="GO" id="GO:0008966">
    <property type="term" value="F:phosphoglucosamine mutase activity"/>
    <property type="evidence" value="ECO:0007669"/>
    <property type="project" value="UniProtKB-UniRule"/>
</dbReference>
<dbReference type="GO" id="GO:0000287">
    <property type="term" value="F:magnesium ion binding"/>
    <property type="evidence" value="ECO:0007669"/>
    <property type="project" value="UniProtKB-UniRule"/>
</dbReference>